<keyword evidence="3" id="KW-1185">Reference proteome</keyword>
<dbReference type="Gene3D" id="3.90.960.10">
    <property type="entry name" value="YbaK/aminoacyl-tRNA synthetase-associated domain"/>
    <property type="match status" value="1"/>
</dbReference>
<evidence type="ECO:0000313" key="3">
    <source>
        <dbReference type="Proteomes" id="UP001165378"/>
    </source>
</evidence>
<reference evidence="2" key="1">
    <citation type="submission" date="2022-01" db="EMBL/GenBank/DDBJ databases">
        <title>Genome-Based Taxonomic Classification of the Phylum Actinobacteria.</title>
        <authorList>
            <person name="Gao Y."/>
        </authorList>
    </citation>
    <scope>NUCLEOTIDE SEQUENCE</scope>
    <source>
        <strain evidence="2">KLBMP 8922</strain>
    </source>
</reference>
<dbReference type="GO" id="GO:0002161">
    <property type="term" value="F:aminoacyl-tRNA deacylase activity"/>
    <property type="evidence" value="ECO:0007669"/>
    <property type="project" value="InterPro"/>
</dbReference>
<sequence length="165" mass="16873">MNAPAPASPSELLTALGTAHRLHEHPGVTTPVEVCAVLGVPLSETVKTLAFVLPDDRLLLAAMPGHARVRYGPLARAAGVRRPDLTPADAARLARAGLQPGGVSPVVDEPDAVVVFDESVLGMGRIHCGGGRADTSIEIRSADLIAAVAKATTAQIAELPDASAD</sequence>
<feature type="domain" description="YbaK/aminoacyl-tRNA synthetase-associated" evidence="1">
    <location>
        <begin position="25"/>
        <end position="145"/>
    </location>
</feature>
<dbReference type="CDD" id="cd04332">
    <property type="entry name" value="YbaK_like"/>
    <property type="match status" value="1"/>
</dbReference>
<dbReference type="Pfam" id="PF04073">
    <property type="entry name" value="tRNA_edit"/>
    <property type="match status" value="1"/>
</dbReference>
<dbReference type="AlphaFoldDB" id="A0AA41U900"/>
<evidence type="ECO:0000313" key="2">
    <source>
        <dbReference type="EMBL" id="MCF2533399.1"/>
    </source>
</evidence>
<dbReference type="SUPFAM" id="SSF55826">
    <property type="entry name" value="YbaK/ProRS associated domain"/>
    <property type="match status" value="1"/>
</dbReference>
<evidence type="ECO:0000259" key="1">
    <source>
        <dbReference type="Pfam" id="PF04073"/>
    </source>
</evidence>
<dbReference type="Proteomes" id="UP001165378">
    <property type="component" value="Unassembled WGS sequence"/>
</dbReference>
<dbReference type="InterPro" id="IPR007214">
    <property type="entry name" value="YbaK/aa-tRNA-synth-assoc-dom"/>
</dbReference>
<dbReference type="EMBL" id="JAKFHA010000048">
    <property type="protein sequence ID" value="MCF2533399.1"/>
    <property type="molecule type" value="Genomic_DNA"/>
</dbReference>
<organism evidence="2 3">
    <name type="scientific">Yinghuangia soli</name>
    <dbReference type="NCBI Taxonomy" id="2908204"/>
    <lineage>
        <taxon>Bacteria</taxon>
        <taxon>Bacillati</taxon>
        <taxon>Actinomycetota</taxon>
        <taxon>Actinomycetes</taxon>
        <taxon>Kitasatosporales</taxon>
        <taxon>Streptomycetaceae</taxon>
        <taxon>Yinghuangia</taxon>
    </lineage>
</organism>
<dbReference type="InterPro" id="IPR036754">
    <property type="entry name" value="YbaK/aa-tRNA-synt-asso_dom_sf"/>
</dbReference>
<accession>A0AA41U900</accession>
<proteinExistence type="predicted"/>
<dbReference type="RefSeq" id="WP_235058174.1">
    <property type="nucleotide sequence ID" value="NZ_JAKFHA010000048.1"/>
</dbReference>
<gene>
    <name evidence="2" type="ORF">LZ495_40130</name>
</gene>
<name>A0AA41U900_9ACTN</name>
<comment type="caution">
    <text evidence="2">The sequence shown here is derived from an EMBL/GenBank/DDBJ whole genome shotgun (WGS) entry which is preliminary data.</text>
</comment>
<protein>
    <submittedName>
        <fullName evidence="2">YbaK/EbsC family protein</fullName>
    </submittedName>
</protein>